<gene>
    <name evidence="1" type="ORF">TorRG33x02_236440</name>
</gene>
<name>A0A2P5E0S0_TREOI</name>
<organism evidence="1 2">
    <name type="scientific">Trema orientale</name>
    <name type="common">Charcoal tree</name>
    <name type="synonym">Celtis orientalis</name>
    <dbReference type="NCBI Taxonomy" id="63057"/>
    <lineage>
        <taxon>Eukaryota</taxon>
        <taxon>Viridiplantae</taxon>
        <taxon>Streptophyta</taxon>
        <taxon>Embryophyta</taxon>
        <taxon>Tracheophyta</taxon>
        <taxon>Spermatophyta</taxon>
        <taxon>Magnoliopsida</taxon>
        <taxon>eudicotyledons</taxon>
        <taxon>Gunneridae</taxon>
        <taxon>Pentapetalae</taxon>
        <taxon>rosids</taxon>
        <taxon>fabids</taxon>
        <taxon>Rosales</taxon>
        <taxon>Cannabaceae</taxon>
        <taxon>Trema</taxon>
    </lineage>
</organism>
<keyword evidence="2" id="KW-1185">Reference proteome</keyword>
<evidence type="ECO:0000313" key="1">
    <source>
        <dbReference type="EMBL" id="PON79132.1"/>
    </source>
</evidence>
<dbReference type="Proteomes" id="UP000237000">
    <property type="component" value="Unassembled WGS sequence"/>
</dbReference>
<dbReference type="AlphaFoldDB" id="A0A2P5E0S0"/>
<accession>A0A2P5E0S0</accession>
<proteinExistence type="predicted"/>
<sequence>MGVVNGSSIQALEYYSATKGKHVLTLVDFSSEMLEVGSCKASQLFTHDNFEKYDTEDKHEVSKFLAQGVNGNMVTHGEKEIVDMATILEGRGYLGKTIRSNFWEKVQSRGMPLSLSAIDLRYNKPFEIWNHYNKNDKQPRFIPLFLQCHLQYISIRFSAIHRLDRKLYHCFEEAHNHSSKESLDLDGMSGQGETHVACLREVLTSYFKDFTLEEGSTSRPACPFSNSHDQAAIEERSSSAIFLLPESEAK</sequence>
<reference evidence="2" key="1">
    <citation type="submission" date="2016-06" db="EMBL/GenBank/DDBJ databases">
        <title>Parallel loss of symbiosis genes in relatives of nitrogen-fixing non-legume Parasponia.</title>
        <authorList>
            <person name="Van Velzen R."/>
            <person name="Holmer R."/>
            <person name="Bu F."/>
            <person name="Rutten L."/>
            <person name="Van Zeijl A."/>
            <person name="Liu W."/>
            <person name="Santuari L."/>
            <person name="Cao Q."/>
            <person name="Sharma T."/>
            <person name="Shen D."/>
            <person name="Roswanjaya Y."/>
            <person name="Wardhani T."/>
            <person name="Kalhor M.S."/>
            <person name="Jansen J."/>
            <person name="Van den Hoogen J."/>
            <person name="Gungor B."/>
            <person name="Hartog M."/>
            <person name="Hontelez J."/>
            <person name="Verver J."/>
            <person name="Yang W.-C."/>
            <person name="Schijlen E."/>
            <person name="Repin R."/>
            <person name="Schilthuizen M."/>
            <person name="Schranz E."/>
            <person name="Heidstra R."/>
            <person name="Miyata K."/>
            <person name="Fedorova E."/>
            <person name="Kohlen W."/>
            <person name="Bisseling T."/>
            <person name="Smit S."/>
            <person name="Geurts R."/>
        </authorList>
    </citation>
    <scope>NUCLEOTIDE SEQUENCE [LARGE SCALE GENOMIC DNA]</scope>
    <source>
        <strain evidence="2">cv. RG33-2</strain>
    </source>
</reference>
<protein>
    <submittedName>
        <fullName evidence="1">Uncharacterized protein</fullName>
    </submittedName>
</protein>
<dbReference type="EMBL" id="JXTC01000237">
    <property type="protein sequence ID" value="PON79132.1"/>
    <property type="molecule type" value="Genomic_DNA"/>
</dbReference>
<dbReference type="InParanoid" id="A0A2P5E0S0"/>
<comment type="caution">
    <text evidence="1">The sequence shown here is derived from an EMBL/GenBank/DDBJ whole genome shotgun (WGS) entry which is preliminary data.</text>
</comment>
<dbReference type="OrthoDB" id="10259024at2759"/>
<evidence type="ECO:0000313" key="2">
    <source>
        <dbReference type="Proteomes" id="UP000237000"/>
    </source>
</evidence>
<dbReference type="STRING" id="63057.A0A2P5E0S0"/>